<dbReference type="GO" id="GO:0005524">
    <property type="term" value="F:ATP binding"/>
    <property type="evidence" value="ECO:0007669"/>
    <property type="project" value="UniProtKB-KW"/>
</dbReference>
<keyword evidence="8" id="KW-0238">DNA-binding</keyword>
<evidence type="ECO:0000256" key="10">
    <source>
        <dbReference type="ARBA" id="ARBA00023163"/>
    </source>
</evidence>
<dbReference type="SMART" id="SM00382">
    <property type="entry name" value="AAA"/>
    <property type="match status" value="1"/>
</dbReference>
<dbReference type="Gene3D" id="3.40.50.2300">
    <property type="match status" value="1"/>
</dbReference>
<dbReference type="InterPro" id="IPR002078">
    <property type="entry name" value="Sigma_54_int"/>
</dbReference>
<keyword evidence="9" id="KW-0010">Activator</keyword>
<feature type="domain" description="Sigma-54 factor interaction" evidence="12">
    <location>
        <begin position="136"/>
        <end position="364"/>
    </location>
</feature>
<dbReference type="AlphaFoldDB" id="A0A7C5QJJ8"/>
<evidence type="ECO:0000256" key="8">
    <source>
        <dbReference type="ARBA" id="ARBA00023125"/>
    </source>
</evidence>
<comment type="subcellular location">
    <subcellularLocation>
        <location evidence="1">Cytoplasm</location>
    </subcellularLocation>
</comment>
<feature type="modified residue" description="4-aspartylphosphate" evidence="11">
    <location>
        <position position="53"/>
    </location>
</feature>
<dbReference type="SMART" id="SM00448">
    <property type="entry name" value="REC"/>
    <property type="match status" value="1"/>
</dbReference>
<dbReference type="PROSITE" id="PS00675">
    <property type="entry name" value="SIGMA54_INTERACT_1"/>
    <property type="match status" value="1"/>
</dbReference>
<dbReference type="Gene3D" id="1.10.8.60">
    <property type="match status" value="1"/>
</dbReference>
<dbReference type="InterPro" id="IPR011006">
    <property type="entry name" value="CheY-like_superfamily"/>
</dbReference>
<protein>
    <submittedName>
        <fullName evidence="14">Sigma-54-dependent Fis family transcriptional regulator</fullName>
    </submittedName>
</protein>
<organism evidence="14">
    <name type="scientific">Aquifex aeolicus</name>
    <dbReference type="NCBI Taxonomy" id="63363"/>
    <lineage>
        <taxon>Bacteria</taxon>
        <taxon>Pseudomonadati</taxon>
        <taxon>Aquificota</taxon>
        <taxon>Aquificia</taxon>
        <taxon>Aquificales</taxon>
        <taxon>Aquificaceae</taxon>
        <taxon>Aquifex</taxon>
    </lineage>
</organism>
<dbReference type="InterPro" id="IPR001789">
    <property type="entry name" value="Sig_transdc_resp-reg_receiver"/>
</dbReference>
<evidence type="ECO:0000256" key="5">
    <source>
        <dbReference type="ARBA" id="ARBA00022840"/>
    </source>
</evidence>
<dbReference type="SUPFAM" id="SSF52172">
    <property type="entry name" value="CheY-like"/>
    <property type="match status" value="1"/>
</dbReference>
<dbReference type="InterPro" id="IPR002197">
    <property type="entry name" value="HTH_Fis"/>
</dbReference>
<dbReference type="GO" id="GO:0005737">
    <property type="term" value="C:cytoplasm"/>
    <property type="evidence" value="ECO:0007669"/>
    <property type="project" value="UniProtKB-SubCell"/>
</dbReference>
<feature type="domain" description="Response regulatory" evidence="13">
    <location>
        <begin position="4"/>
        <end position="118"/>
    </location>
</feature>
<dbReference type="PROSITE" id="PS50110">
    <property type="entry name" value="RESPONSE_REGULATORY"/>
    <property type="match status" value="1"/>
</dbReference>
<keyword evidence="10" id="KW-0804">Transcription</keyword>
<dbReference type="PROSITE" id="PS00676">
    <property type="entry name" value="SIGMA54_INTERACT_2"/>
    <property type="match status" value="1"/>
</dbReference>
<keyword evidence="3 11" id="KW-0597">Phosphoprotein</keyword>
<evidence type="ECO:0000256" key="6">
    <source>
        <dbReference type="ARBA" id="ARBA00023012"/>
    </source>
</evidence>
<evidence type="ECO:0000259" key="12">
    <source>
        <dbReference type="PROSITE" id="PS50045"/>
    </source>
</evidence>
<comment type="caution">
    <text evidence="14">The sequence shown here is derived from an EMBL/GenBank/DDBJ whole genome shotgun (WGS) entry which is preliminary data.</text>
</comment>
<dbReference type="Pfam" id="PF00072">
    <property type="entry name" value="Response_reg"/>
    <property type="match status" value="1"/>
</dbReference>
<dbReference type="CDD" id="cd17550">
    <property type="entry name" value="REC_NtrX-like"/>
    <property type="match status" value="1"/>
</dbReference>
<dbReference type="Gene3D" id="1.10.10.60">
    <property type="entry name" value="Homeodomain-like"/>
    <property type="match status" value="1"/>
</dbReference>
<evidence type="ECO:0000256" key="3">
    <source>
        <dbReference type="ARBA" id="ARBA00022553"/>
    </source>
</evidence>
<name>A0A7C5QJJ8_AQUAO</name>
<dbReference type="PANTHER" id="PTHR32071:SF17">
    <property type="entry name" value="TRANSCRIPTIONAL REGULATOR (NTRC FAMILY)"/>
    <property type="match status" value="1"/>
</dbReference>
<keyword evidence="5" id="KW-0067">ATP-binding</keyword>
<keyword evidence="6" id="KW-0902">Two-component regulatory system</keyword>
<dbReference type="Proteomes" id="UP000885792">
    <property type="component" value="Unassembled WGS sequence"/>
</dbReference>
<dbReference type="Pfam" id="PF02954">
    <property type="entry name" value="HTH_8"/>
    <property type="match status" value="1"/>
</dbReference>
<dbReference type="InterPro" id="IPR009057">
    <property type="entry name" value="Homeodomain-like_sf"/>
</dbReference>
<evidence type="ECO:0000256" key="7">
    <source>
        <dbReference type="ARBA" id="ARBA00023015"/>
    </source>
</evidence>
<sequence length="451" mass="50906">MSVKVLVADDEEGIRESLKDILREEGYRVKGAETLAGVERLISEEFFHVVVLDVWMPDGDGIEFIDTLKELSPDSVVVVITGHGNVEMAVKAIRRGAYDFIEKPFSVDRFLLTVKHAATEAIGRRSSGGAEGSVELIGNSPKINEVKRTVQKIARSRAPVLILGESGTGKELVAKLIHRYSGRRGQFVDINCASLPGELIEAELFGYEKGAFTGATQRKKGKFELADGGTLFLDEIGDMDVRAQAKLLRVIETGSFTRLGGTQRIEVDVRIVSASNKNITDEIKEGRFREDLFYRISVFTIELPPLRERGEDVILLAEHFLEKFCREYKKEPKLLSDEAKEVLLKHRWKGNVRELRNLMERVVILCDGDVVKPEHLGVGEIKPSRDYSYIFKLRSLKEARREFEKVFIEEKLREFNYDIKEVAGQIGTDLSNLYRKVKAYGIKIKNLQGSL</sequence>
<dbReference type="EMBL" id="DRNB01000343">
    <property type="protein sequence ID" value="HHJ65042.1"/>
    <property type="molecule type" value="Genomic_DNA"/>
</dbReference>
<dbReference type="InterPro" id="IPR025943">
    <property type="entry name" value="Sigma_54_int_dom_ATP-bd_2"/>
</dbReference>
<dbReference type="PANTHER" id="PTHR32071">
    <property type="entry name" value="TRANSCRIPTIONAL REGULATORY PROTEIN"/>
    <property type="match status" value="1"/>
</dbReference>
<dbReference type="Pfam" id="PF25601">
    <property type="entry name" value="AAA_lid_14"/>
    <property type="match status" value="1"/>
</dbReference>
<evidence type="ECO:0000256" key="1">
    <source>
        <dbReference type="ARBA" id="ARBA00004496"/>
    </source>
</evidence>
<reference evidence="14" key="1">
    <citation type="journal article" date="2020" name="mSystems">
        <title>Genome- and Community-Level Interaction Insights into Carbon Utilization and Element Cycling Functions of Hydrothermarchaeota in Hydrothermal Sediment.</title>
        <authorList>
            <person name="Zhou Z."/>
            <person name="Liu Y."/>
            <person name="Xu W."/>
            <person name="Pan J."/>
            <person name="Luo Z.H."/>
            <person name="Li M."/>
        </authorList>
    </citation>
    <scope>NUCLEOTIDE SEQUENCE [LARGE SCALE GENOMIC DNA]</scope>
    <source>
        <strain evidence="14">HyVt-501</strain>
    </source>
</reference>
<keyword evidence="4" id="KW-0547">Nucleotide-binding</keyword>
<dbReference type="SUPFAM" id="SSF46689">
    <property type="entry name" value="Homeodomain-like"/>
    <property type="match status" value="1"/>
</dbReference>
<accession>A0A7C5QJJ8</accession>
<dbReference type="GO" id="GO:0000160">
    <property type="term" value="P:phosphorelay signal transduction system"/>
    <property type="evidence" value="ECO:0007669"/>
    <property type="project" value="UniProtKB-KW"/>
</dbReference>
<dbReference type="Pfam" id="PF00158">
    <property type="entry name" value="Sigma54_activat"/>
    <property type="match status" value="1"/>
</dbReference>
<dbReference type="GO" id="GO:0043565">
    <property type="term" value="F:sequence-specific DNA binding"/>
    <property type="evidence" value="ECO:0007669"/>
    <property type="project" value="InterPro"/>
</dbReference>
<proteinExistence type="predicted"/>
<evidence type="ECO:0000256" key="2">
    <source>
        <dbReference type="ARBA" id="ARBA00022490"/>
    </source>
</evidence>
<dbReference type="CDD" id="cd00009">
    <property type="entry name" value="AAA"/>
    <property type="match status" value="1"/>
</dbReference>
<dbReference type="SUPFAM" id="SSF52540">
    <property type="entry name" value="P-loop containing nucleoside triphosphate hydrolases"/>
    <property type="match status" value="1"/>
</dbReference>
<dbReference type="GO" id="GO:0006355">
    <property type="term" value="P:regulation of DNA-templated transcription"/>
    <property type="evidence" value="ECO:0007669"/>
    <property type="project" value="InterPro"/>
</dbReference>
<dbReference type="InterPro" id="IPR003593">
    <property type="entry name" value="AAA+_ATPase"/>
</dbReference>
<dbReference type="FunFam" id="3.40.50.2300:FF:000018">
    <property type="entry name" value="DNA-binding transcriptional regulator NtrC"/>
    <property type="match status" value="1"/>
</dbReference>
<dbReference type="InterPro" id="IPR027417">
    <property type="entry name" value="P-loop_NTPase"/>
</dbReference>
<gene>
    <name evidence="14" type="ORF">ENJ61_09095</name>
</gene>
<evidence type="ECO:0000259" key="13">
    <source>
        <dbReference type="PROSITE" id="PS50110"/>
    </source>
</evidence>
<evidence type="ECO:0000256" key="11">
    <source>
        <dbReference type="PROSITE-ProRule" id="PRU00169"/>
    </source>
</evidence>
<dbReference type="Gene3D" id="3.40.50.300">
    <property type="entry name" value="P-loop containing nucleotide triphosphate hydrolases"/>
    <property type="match status" value="1"/>
</dbReference>
<dbReference type="InterPro" id="IPR058031">
    <property type="entry name" value="AAA_lid_NorR"/>
</dbReference>
<dbReference type="FunFam" id="3.40.50.300:FF:000006">
    <property type="entry name" value="DNA-binding transcriptional regulator NtrC"/>
    <property type="match status" value="1"/>
</dbReference>
<dbReference type="InterPro" id="IPR025662">
    <property type="entry name" value="Sigma_54_int_dom_ATP-bd_1"/>
</dbReference>
<evidence type="ECO:0000313" key="14">
    <source>
        <dbReference type="EMBL" id="HHJ65042.1"/>
    </source>
</evidence>
<keyword evidence="7" id="KW-0805">Transcription regulation</keyword>
<evidence type="ECO:0000256" key="4">
    <source>
        <dbReference type="ARBA" id="ARBA00022741"/>
    </source>
</evidence>
<keyword evidence="2" id="KW-0963">Cytoplasm</keyword>
<dbReference type="PROSITE" id="PS50045">
    <property type="entry name" value="SIGMA54_INTERACT_4"/>
    <property type="match status" value="1"/>
</dbReference>
<evidence type="ECO:0000256" key="9">
    <source>
        <dbReference type="ARBA" id="ARBA00023159"/>
    </source>
</evidence>
<dbReference type="FunFam" id="1.10.8.60:FF:000014">
    <property type="entry name" value="DNA-binding transcriptional regulator NtrC"/>
    <property type="match status" value="1"/>
</dbReference>